<dbReference type="PANTHER" id="PTHR33744">
    <property type="entry name" value="CARBOHYDRATE DIACID REGULATOR"/>
    <property type="match status" value="1"/>
</dbReference>
<dbReference type="STRING" id="146020.RMCB_2952"/>
<keyword evidence="3" id="KW-1185">Reference proteome</keyword>
<sequence length="416" mass="45247">MNDRAVPALIGEPAGDLFTFADAISALVDAPITIEDGSSRVLAFSGRQDETDQPRVTTVLNRQVPASYRQFLEEAGIFEHLLRCDEPVWVPADAPEMKLGRVAVAVRAGDEYLGSLWAAVAEPLPPERHRALCESAKLVALQVLRHRADADAQRRVRADLVATVLSGADGAGDAMARLGLGSGSLAVLALGLRHPTESECGTDLGRLTDALAMHLGAVHPRSAVALVNGVGYAVLAVNVCRDRLDARDCKPDPEAGLRRIAEDFLDRIGRRADAVIGIGRVIAPPVPITRSRQDAERTLRVLRSGRAPDRVALFRDIHVDSLLLQLAADAAADGLDPLDSIRPVAEQAEYFVETLEAWLDAFGDVPKASAAVHVHPNTFRYRLRRVRELVGTDLDDPEARFRLMVQLRLSRLIDRR</sequence>
<dbReference type="InterPro" id="IPR025736">
    <property type="entry name" value="PucR_C-HTH_dom"/>
</dbReference>
<evidence type="ECO:0000313" key="2">
    <source>
        <dbReference type="EMBL" id="GAS88856.1"/>
    </source>
</evidence>
<dbReference type="OrthoDB" id="3190266at2"/>
<protein>
    <recommendedName>
        <fullName evidence="1">PucR C-terminal helix-turn-helix domain-containing protein</fullName>
    </recommendedName>
</protein>
<organism evidence="2 3">
    <name type="scientific">Mycolicibacterium brisbanense</name>
    <dbReference type="NCBI Taxonomy" id="146020"/>
    <lineage>
        <taxon>Bacteria</taxon>
        <taxon>Bacillati</taxon>
        <taxon>Actinomycetota</taxon>
        <taxon>Actinomycetes</taxon>
        <taxon>Mycobacteriales</taxon>
        <taxon>Mycobacteriaceae</taxon>
        <taxon>Mycolicibacterium</taxon>
    </lineage>
</organism>
<gene>
    <name evidence="2" type="ORF">RMCB_2952</name>
</gene>
<evidence type="ECO:0000313" key="3">
    <source>
        <dbReference type="Proteomes" id="UP000069620"/>
    </source>
</evidence>
<dbReference type="RefSeq" id="WP_062829341.1">
    <property type="nucleotide sequence ID" value="NZ_BCSX01000024.1"/>
</dbReference>
<reference evidence="3" key="1">
    <citation type="journal article" date="2016" name="Genome Announc.">
        <title>Draft Genome Sequences of Five Rapidly Growing Mycobacterium Species, M. thermoresistibile, M. fortuitum subsp. acetamidolyticum, M. canariasense, M. brisbanense, and M. novocastrense.</title>
        <authorList>
            <person name="Katahira K."/>
            <person name="Ogura Y."/>
            <person name="Gotoh Y."/>
            <person name="Hayashi T."/>
        </authorList>
    </citation>
    <scope>NUCLEOTIDE SEQUENCE [LARGE SCALE GENOMIC DNA]</scope>
    <source>
        <strain evidence="3">JCM15654</strain>
    </source>
</reference>
<dbReference type="Pfam" id="PF13556">
    <property type="entry name" value="HTH_30"/>
    <property type="match status" value="1"/>
</dbReference>
<evidence type="ECO:0000259" key="1">
    <source>
        <dbReference type="Pfam" id="PF13556"/>
    </source>
</evidence>
<accession>A0A100VZM8</accession>
<dbReference type="PANTHER" id="PTHR33744:SF1">
    <property type="entry name" value="DNA-BINDING TRANSCRIPTIONAL ACTIVATOR ADER"/>
    <property type="match status" value="1"/>
</dbReference>
<dbReference type="Gene3D" id="1.10.10.2840">
    <property type="entry name" value="PucR C-terminal helix-turn-helix domain"/>
    <property type="match status" value="1"/>
</dbReference>
<dbReference type="InterPro" id="IPR051448">
    <property type="entry name" value="CdaR-like_regulators"/>
</dbReference>
<feature type="domain" description="PucR C-terminal helix-turn-helix" evidence="1">
    <location>
        <begin position="352"/>
        <end position="409"/>
    </location>
</feature>
<dbReference type="InterPro" id="IPR042070">
    <property type="entry name" value="PucR_C-HTH_sf"/>
</dbReference>
<dbReference type="Proteomes" id="UP000069620">
    <property type="component" value="Unassembled WGS sequence"/>
</dbReference>
<comment type="caution">
    <text evidence="2">The sequence shown here is derived from an EMBL/GenBank/DDBJ whole genome shotgun (WGS) entry which is preliminary data.</text>
</comment>
<proteinExistence type="predicted"/>
<dbReference type="EMBL" id="BCSX01000024">
    <property type="protein sequence ID" value="GAS88856.1"/>
    <property type="molecule type" value="Genomic_DNA"/>
</dbReference>
<dbReference type="AlphaFoldDB" id="A0A100VZM8"/>
<reference evidence="3" key="2">
    <citation type="submission" date="2016-02" db="EMBL/GenBank/DDBJ databases">
        <title>Draft genome sequence of five rapidly growing Mycobacterium species.</title>
        <authorList>
            <person name="Katahira K."/>
            <person name="Gotou Y."/>
            <person name="Iida K."/>
            <person name="Ogura Y."/>
            <person name="Hayashi T."/>
        </authorList>
    </citation>
    <scope>NUCLEOTIDE SEQUENCE [LARGE SCALE GENOMIC DNA]</scope>
    <source>
        <strain evidence="3">JCM15654</strain>
    </source>
</reference>
<name>A0A100VZM8_9MYCO</name>